<evidence type="ECO:0000313" key="2">
    <source>
        <dbReference type="EMBL" id="KAJ1216885.1"/>
    </source>
</evidence>
<organism evidence="2 3">
    <name type="scientific">Pleurodeles waltl</name>
    <name type="common">Iberian ribbed newt</name>
    <dbReference type="NCBI Taxonomy" id="8319"/>
    <lineage>
        <taxon>Eukaryota</taxon>
        <taxon>Metazoa</taxon>
        <taxon>Chordata</taxon>
        <taxon>Craniata</taxon>
        <taxon>Vertebrata</taxon>
        <taxon>Euteleostomi</taxon>
        <taxon>Amphibia</taxon>
        <taxon>Batrachia</taxon>
        <taxon>Caudata</taxon>
        <taxon>Salamandroidea</taxon>
        <taxon>Salamandridae</taxon>
        <taxon>Pleurodelinae</taxon>
        <taxon>Pleurodeles</taxon>
    </lineage>
</organism>
<proteinExistence type="predicted"/>
<dbReference type="AlphaFoldDB" id="A0AAV7WXX2"/>
<name>A0AAV7WXX2_PLEWA</name>
<keyword evidence="3" id="KW-1185">Reference proteome</keyword>
<dbReference type="Pfam" id="PF02137">
    <property type="entry name" value="A_deamin"/>
    <property type="match status" value="1"/>
</dbReference>
<feature type="non-terminal residue" evidence="2">
    <location>
        <position position="1"/>
    </location>
</feature>
<gene>
    <name evidence="2" type="ORF">NDU88_004483</name>
</gene>
<comment type="caution">
    <text evidence="2">The sequence shown here is derived from an EMBL/GenBank/DDBJ whole genome shotgun (WGS) entry which is preliminary data.</text>
</comment>
<dbReference type="GO" id="GO:0006396">
    <property type="term" value="P:RNA processing"/>
    <property type="evidence" value="ECO:0007669"/>
    <property type="project" value="InterPro"/>
</dbReference>
<protein>
    <recommendedName>
        <fullName evidence="1">A to I editase domain-containing protein</fullName>
    </recommendedName>
</protein>
<accession>A0AAV7WXX2</accession>
<evidence type="ECO:0000259" key="1">
    <source>
        <dbReference type="PROSITE" id="PS50141"/>
    </source>
</evidence>
<dbReference type="GO" id="GO:0004000">
    <property type="term" value="F:adenosine deaminase activity"/>
    <property type="evidence" value="ECO:0007669"/>
    <property type="project" value="InterPro"/>
</dbReference>
<sequence length="78" mass="8716">DANCATTRGLEIVVNQRIDDALTSRLPMFYLVNRPYISRVTAAYPVQIDVANQYLSLNWSQGDISLEVVDGQKGKITE</sequence>
<evidence type="ECO:0000313" key="3">
    <source>
        <dbReference type="Proteomes" id="UP001066276"/>
    </source>
</evidence>
<feature type="non-terminal residue" evidence="2">
    <location>
        <position position="78"/>
    </location>
</feature>
<dbReference type="GO" id="GO:0003723">
    <property type="term" value="F:RNA binding"/>
    <property type="evidence" value="ECO:0007669"/>
    <property type="project" value="InterPro"/>
</dbReference>
<reference evidence="2" key="1">
    <citation type="journal article" date="2022" name="bioRxiv">
        <title>Sequencing and chromosome-scale assembly of the giantPleurodeles waltlgenome.</title>
        <authorList>
            <person name="Brown T."/>
            <person name="Elewa A."/>
            <person name="Iarovenko S."/>
            <person name="Subramanian E."/>
            <person name="Araus A.J."/>
            <person name="Petzold A."/>
            <person name="Susuki M."/>
            <person name="Suzuki K.-i.T."/>
            <person name="Hayashi T."/>
            <person name="Toyoda A."/>
            <person name="Oliveira C."/>
            <person name="Osipova E."/>
            <person name="Leigh N.D."/>
            <person name="Simon A."/>
            <person name="Yun M.H."/>
        </authorList>
    </citation>
    <scope>NUCLEOTIDE SEQUENCE</scope>
    <source>
        <strain evidence="2">20211129_DDA</strain>
        <tissue evidence="2">Liver</tissue>
    </source>
</reference>
<feature type="domain" description="A to I editase" evidence="1">
    <location>
        <begin position="1"/>
        <end position="78"/>
    </location>
</feature>
<dbReference type="Proteomes" id="UP001066276">
    <property type="component" value="Chromosome 1_1"/>
</dbReference>
<dbReference type="EMBL" id="JANPWB010000001">
    <property type="protein sequence ID" value="KAJ1216885.1"/>
    <property type="molecule type" value="Genomic_DNA"/>
</dbReference>
<dbReference type="InterPro" id="IPR002466">
    <property type="entry name" value="A_deamin"/>
</dbReference>
<dbReference type="PROSITE" id="PS50141">
    <property type="entry name" value="A_DEAMIN_EDITASE"/>
    <property type="match status" value="1"/>
</dbReference>